<feature type="transmembrane region" description="Helical" evidence="1">
    <location>
        <begin position="17"/>
        <end position="36"/>
    </location>
</feature>
<accession>A0A1M4TXE3</accession>
<dbReference type="STRING" id="1122156.SAMN02745117_00375"/>
<reference evidence="2 3" key="1">
    <citation type="submission" date="2016-11" db="EMBL/GenBank/DDBJ databases">
        <authorList>
            <person name="Jaros S."/>
            <person name="Januszkiewicz K."/>
            <person name="Wedrychowicz H."/>
        </authorList>
    </citation>
    <scope>NUCLEOTIDE SEQUENCE [LARGE SCALE GENOMIC DNA]</scope>
    <source>
        <strain evidence="2 3">DSM 16112</strain>
    </source>
</reference>
<evidence type="ECO:0008006" key="4">
    <source>
        <dbReference type="Google" id="ProtNLM"/>
    </source>
</evidence>
<proteinExistence type="predicted"/>
<keyword evidence="3" id="KW-1185">Reference proteome</keyword>
<evidence type="ECO:0000256" key="1">
    <source>
        <dbReference type="SAM" id="Phobius"/>
    </source>
</evidence>
<dbReference type="OrthoDB" id="5760471at2"/>
<dbReference type="Proteomes" id="UP000184327">
    <property type="component" value="Unassembled WGS sequence"/>
</dbReference>
<gene>
    <name evidence="2" type="ORF">SAMN02745117_00375</name>
</gene>
<keyword evidence="1" id="KW-1133">Transmembrane helix</keyword>
<evidence type="ECO:0000313" key="3">
    <source>
        <dbReference type="Proteomes" id="UP000184327"/>
    </source>
</evidence>
<dbReference type="AlphaFoldDB" id="A0A1M4TXE3"/>
<evidence type="ECO:0000313" key="2">
    <source>
        <dbReference type="EMBL" id="SHE49110.1"/>
    </source>
</evidence>
<keyword evidence="1" id="KW-0812">Transmembrane</keyword>
<dbReference type="EMBL" id="FQUZ01000003">
    <property type="protein sequence ID" value="SHE49110.1"/>
    <property type="molecule type" value="Genomic_DNA"/>
</dbReference>
<organism evidence="2 3">
    <name type="scientific">Lampropedia hyalina DSM 16112</name>
    <dbReference type="NCBI Taxonomy" id="1122156"/>
    <lineage>
        <taxon>Bacteria</taxon>
        <taxon>Pseudomonadati</taxon>
        <taxon>Pseudomonadota</taxon>
        <taxon>Betaproteobacteria</taxon>
        <taxon>Burkholderiales</taxon>
        <taxon>Comamonadaceae</taxon>
        <taxon>Lampropedia</taxon>
    </lineage>
</organism>
<name>A0A1M4TXE3_9BURK</name>
<protein>
    <recommendedName>
        <fullName evidence="4">Lauroyl/myristoyl acyltransferase</fullName>
    </recommendedName>
</protein>
<keyword evidence="1" id="KW-0472">Membrane</keyword>
<sequence length="305" mass="35155">MAVAWREYLSAQSRRDLWELVLLPGIALFLPWRWAFRIFRWAAFHLPSLYRPAVDRAFEQARQRQRTGSSPQEAHWWQAQRRLVTLVDHADLYLSLRHGPRFLARHLDVQGQWPAPEQAGISCTFHWGAGMWGLYHARQHGLRTVALIAPLDKQSPYFQGRPVLYRYTLARVQQVIKALQQQPVDVSKSLRPVLKTLARGEQVLFLADVPADQASTSLPVWLGPEAIHVPRGMLKLAVEQRIPVTFYIVGINLLTGRRFLRIEPLGIFASEEAMAQALFTRFNGLLDEQNVAWHLWSEMPRFTQG</sequence>